<dbReference type="Proteomes" id="UP000294555">
    <property type="component" value="Unassembled WGS sequence"/>
</dbReference>
<dbReference type="SUPFAM" id="SSF56784">
    <property type="entry name" value="HAD-like"/>
    <property type="match status" value="1"/>
</dbReference>
<dbReference type="Gene3D" id="3.40.50.1000">
    <property type="entry name" value="HAD superfamily/HAD-like"/>
    <property type="match status" value="1"/>
</dbReference>
<dbReference type="EMBL" id="SJOI01000001">
    <property type="protein sequence ID" value="TCL07369.1"/>
    <property type="molecule type" value="Genomic_DNA"/>
</dbReference>
<dbReference type="Gene3D" id="1.10.150.400">
    <property type="match status" value="1"/>
</dbReference>
<dbReference type="AlphaFoldDB" id="A0A4R1NJP2"/>
<evidence type="ECO:0000313" key="3">
    <source>
        <dbReference type="Proteomes" id="UP000294555"/>
    </source>
</evidence>
<dbReference type="InterPro" id="IPR036412">
    <property type="entry name" value="HAD-like_sf"/>
</dbReference>
<dbReference type="InterPro" id="IPR023214">
    <property type="entry name" value="HAD_sf"/>
</dbReference>
<keyword evidence="1" id="KW-0479">Metal-binding</keyword>
<dbReference type="GO" id="GO:0046872">
    <property type="term" value="F:metal ion binding"/>
    <property type="evidence" value="ECO:0007669"/>
    <property type="project" value="UniProtKB-KW"/>
</dbReference>
<dbReference type="OrthoDB" id="9816564at2"/>
<evidence type="ECO:0000256" key="1">
    <source>
        <dbReference type="ARBA" id="ARBA00022723"/>
    </source>
</evidence>
<proteinExistence type="predicted"/>
<dbReference type="RefSeq" id="WP_132927528.1">
    <property type="nucleotide sequence ID" value="NZ_SJOI01000001.1"/>
</dbReference>
<comment type="caution">
    <text evidence="2">The sequence shown here is derived from an EMBL/GenBank/DDBJ whole genome shotgun (WGS) entry which is preliminary data.</text>
</comment>
<accession>A0A4R1NJP2</accession>
<sequence length="594" mass="67766">MDQISELIDKHHEVDFKAALSFAINNAKIISFDFFDTLFVRPLVDPEDAFDIIGNKFDIPDFRRLRRKAQADAFRQMVKNGNKEITLKNIYENFKGTSVPSTILMQAEYDLEKVLVMPNKELFDLFTKLIEQGKEVVITSDMYFSNDFFKEVLLRYHIQDIPLFISAERNATKRDSGELFDLIVDSYGIAPQEILHIGDNYMSDVQMPRQKKLAAFHYQTIPHEEKKKNLPLMNSLVEGMLRTVSVGRNPKNSLQEIGFKYQGPAILGYLSWIIEQSKADGIDHVLFISRDGYILEHVARRYFGSSLPPFCYFLGSRIAFHLALIDDNNYDQHIPFLMSGADGLTLSELFERMGLESPKQSILGDLGFRPGTVIGPEIYDSVMKFLSAYRAEILKICRRNRRGLFIYLKNLHIAPGSKVALVDVGWSGSTQEAFELAVARLMDMSVVGYYFCLANTLERQRRDKRQVMKAMLSSETASPSLMDKVYENRQLVELFFSAPHNTIIGYMHKGTTVTAVDYPGLTMNKDHNEMISQLIAGVDGFVDDFISLQKDTGLVISPIQQAQPLIDYATEGQWRNDSRFAVLENFDSWGRSVN</sequence>
<name>A0A4R1NJP2_9GAMM</name>
<keyword evidence="3" id="KW-1185">Reference proteome</keyword>
<reference evidence="2 3" key="1">
    <citation type="submission" date="2019-02" db="EMBL/GenBank/DDBJ databases">
        <title>Investigation of anaerobic lignin degradation for improved lignocellulosic biofuels.</title>
        <authorList>
            <person name="Deangelis K."/>
        </authorList>
    </citation>
    <scope>NUCLEOTIDE SEQUENCE [LARGE SCALE GENOMIC DNA]</scope>
    <source>
        <strain evidence="2 3">159R</strain>
    </source>
</reference>
<gene>
    <name evidence="2" type="ORF">EZJ58_5692</name>
</gene>
<protein>
    <submittedName>
        <fullName evidence="2">Uncharacterized protein</fullName>
    </submittedName>
</protein>
<evidence type="ECO:0000313" key="2">
    <source>
        <dbReference type="EMBL" id="TCL07369.1"/>
    </source>
</evidence>
<organism evidence="2 3">
    <name type="scientific">Sodalis ligni</name>
    <dbReference type="NCBI Taxonomy" id="2697027"/>
    <lineage>
        <taxon>Bacteria</taxon>
        <taxon>Pseudomonadati</taxon>
        <taxon>Pseudomonadota</taxon>
        <taxon>Gammaproteobacteria</taxon>
        <taxon>Enterobacterales</taxon>
        <taxon>Bruguierivoracaceae</taxon>
        <taxon>Sodalis</taxon>
    </lineage>
</organism>